<evidence type="ECO:0000313" key="3">
    <source>
        <dbReference type="Proteomes" id="UP000401081"/>
    </source>
</evidence>
<dbReference type="InterPro" id="IPR011050">
    <property type="entry name" value="Pectin_lyase_fold/virulence"/>
</dbReference>
<dbReference type="SUPFAM" id="SSF51126">
    <property type="entry name" value="Pectin lyase-like"/>
    <property type="match status" value="1"/>
</dbReference>
<evidence type="ECO:0000313" key="2">
    <source>
        <dbReference type="EMBL" id="VFS87526.1"/>
    </source>
</evidence>
<protein>
    <submittedName>
        <fullName evidence="2">Hemolysin</fullName>
    </submittedName>
</protein>
<dbReference type="AlphaFoldDB" id="A0A485CRW3"/>
<dbReference type="Proteomes" id="UP000401081">
    <property type="component" value="Unassembled WGS sequence"/>
</dbReference>
<dbReference type="InterPro" id="IPR008638">
    <property type="entry name" value="FhaB/CdiA-like_TPS"/>
</dbReference>
<accession>A0A485CRW3</accession>
<feature type="domain" description="Filamentous haemagglutinin FhaB/tRNA nuclease CdiA-like TPS" evidence="1">
    <location>
        <begin position="2"/>
        <end position="68"/>
    </location>
</feature>
<dbReference type="InterPro" id="IPR012334">
    <property type="entry name" value="Pectin_lyas_fold"/>
</dbReference>
<gene>
    <name evidence="2" type="primary">hpmA_2</name>
    <name evidence="2" type="ORF">NCTC12993_06943</name>
</gene>
<dbReference type="NCBIfam" id="TIGR01901">
    <property type="entry name" value="adhes_NPXG"/>
    <property type="match status" value="1"/>
</dbReference>
<dbReference type="Gene3D" id="2.160.20.10">
    <property type="entry name" value="Single-stranded right-handed beta-helix, Pectin lyase-like"/>
    <property type="match status" value="1"/>
</dbReference>
<organism evidence="2 3">
    <name type="scientific">Kluyvera cryocrescens</name>
    <name type="common">Kluyvera citrophila</name>
    <dbReference type="NCBI Taxonomy" id="580"/>
    <lineage>
        <taxon>Bacteria</taxon>
        <taxon>Pseudomonadati</taxon>
        <taxon>Pseudomonadota</taxon>
        <taxon>Gammaproteobacteria</taxon>
        <taxon>Enterobacterales</taxon>
        <taxon>Enterobacteriaceae</taxon>
        <taxon>Kluyvera</taxon>
    </lineage>
</organism>
<evidence type="ECO:0000259" key="1">
    <source>
        <dbReference type="Pfam" id="PF05860"/>
    </source>
</evidence>
<dbReference type="Pfam" id="PF05860">
    <property type="entry name" value="TPS"/>
    <property type="match status" value="1"/>
</dbReference>
<proteinExistence type="predicted"/>
<sequence>MAGKRADVIIANPAGITCNGCGFINANKTTLAAAQVLLEQGKIAGFQVKNGQIAIQGNGMNDTQSDYTN</sequence>
<reference evidence="2 3" key="1">
    <citation type="submission" date="2019-03" db="EMBL/GenBank/DDBJ databases">
        <authorList>
            <consortium name="Pathogen Informatics"/>
        </authorList>
    </citation>
    <scope>NUCLEOTIDE SEQUENCE [LARGE SCALE GENOMIC DNA]</scope>
    <source>
        <strain evidence="2 3">NCTC12993</strain>
    </source>
</reference>
<dbReference type="EMBL" id="CAADJD010000028">
    <property type="protein sequence ID" value="VFS87526.1"/>
    <property type="molecule type" value="Genomic_DNA"/>
</dbReference>
<keyword evidence="3" id="KW-1185">Reference proteome</keyword>
<name>A0A485CRW3_KLUCR</name>